<keyword evidence="3" id="KW-1185">Reference proteome</keyword>
<proteinExistence type="predicted"/>
<dbReference type="Gene3D" id="1.20.1290.10">
    <property type="entry name" value="AhpD-like"/>
    <property type="match status" value="1"/>
</dbReference>
<reference evidence="2 3" key="1">
    <citation type="submission" date="2019-10" db="EMBL/GenBank/DDBJ databases">
        <title>Alkaliphilus serpentinus sp. nov. and Alkaliphilus pronyensis sp. nov., two novel anaerobic alkaliphilic species isolated from the serpentinized-hosted hydrothermal field of the Prony Bay (New Caledonia).</title>
        <authorList>
            <person name="Postec A."/>
        </authorList>
    </citation>
    <scope>NUCLEOTIDE SEQUENCE [LARGE SCALE GENOMIC DNA]</scope>
    <source>
        <strain evidence="2 3">LacT</strain>
    </source>
</reference>
<dbReference type="GO" id="GO:0051920">
    <property type="term" value="F:peroxiredoxin activity"/>
    <property type="evidence" value="ECO:0007669"/>
    <property type="project" value="InterPro"/>
</dbReference>
<sequence>MAWIKEVEVQEAEGKLKELYDRIGTRTKGRVANILKVHSVRPEVMEAHLNLYENIMFGDSDLSRAQREMIAVVVSSSNSCEY</sequence>
<protein>
    <submittedName>
        <fullName evidence="2">Peroxidase</fullName>
    </submittedName>
</protein>
<keyword evidence="2" id="KW-0560">Oxidoreductase</keyword>
<dbReference type="OrthoDB" id="9808310at2"/>
<accession>A0A833HPB0</accession>
<name>A0A833HPB0_9FIRM</name>
<dbReference type="PANTHER" id="PTHR35446:SF2">
    <property type="entry name" value="CARBOXYMUCONOLACTONE DECARBOXYLASE-LIKE DOMAIN-CONTAINING PROTEIN"/>
    <property type="match status" value="1"/>
</dbReference>
<dbReference type="PANTHER" id="PTHR35446">
    <property type="entry name" value="SI:CH211-175M2.5"/>
    <property type="match status" value="1"/>
</dbReference>
<dbReference type="EMBL" id="WBZB01000017">
    <property type="protein sequence ID" value="KAB3530507.1"/>
    <property type="molecule type" value="Genomic_DNA"/>
</dbReference>
<dbReference type="AlphaFoldDB" id="A0A833HPB0"/>
<dbReference type="InterPro" id="IPR029032">
    <property type="entry name" value="AhpD-like"/>
</dbReference>
<evidence type="ECO:0000313" key="3">
    <source>
        <dbReference type="Proteomes" id="UP000465601"/>
    </source>
</evidence>
<dbReference type="Pfam" id="PF02627">
    <property type="entry name" value="CMD"/>
    <property type="match status" value="1"/>
</dbReference>
<organism evidence="2 3">
    <name type="scientific">Alkaliphilus serpentinus</name>
    <dbReference type="NCBI Taxonomy" id="1482731"/>
    <lineage>
        <taxon>Bacteria</taxon>
        <taxon>Bacillati</taxon>
        <taxon>Bacillota</taxon>
        <taxon>Clostridia</taxon>
        <taxon>Peptostreptococcales</taxon>
        <taxon>Natronincolaceae</taxon>
        <taxon>Alkaliphilus</taxon>
    </lineage>
</organism>
<comment type="caution">
    <text evidence="2">The sequence shown here is derived from an EMBL/GenBank/DDBJ whole genome shotgun (WGS) entry which is preliminary data.</text>
</comment>
<keyword evidence="2" id="KW-0575">Peroxidase</keyword>
<dbReference type="SUPFAM" id="SSF69118">
    <property type="entry name" value="AhpD-like"/>
    <property type="match status" value="1"/>
</dbReference>
<evidence type="ECO:0000313" key="2">
    <source>
        <dbReference type="EMBL" id="KAB3530507.1"/>
    </source>
</evidence>
<feature type="domain" description="Carboxymuconolactone decarboxylase-like" evidence="1">
    <location>
        <begin position="42"/>
        <end position="82"/>
    </location>
</feature>
<dbReference type="Proteomes" id="UP000465601">
    <property type="component" value="Unassembled WGS sequence"/>
</dbReference>
<gene>
    <name evidence="2" type="ORF">F8153_06555</name>
</gene>
<dbReference type="InterPro" id="IPR003779">
    <property type="entry name" value="CMD-like"/>
</dbReference>
<evidence type="ECO:0000259" key="1">
    <source>
        <dbReference type="Pfam" id="PF02627"/>
    </source>
</evidence>